<reference evidence="2" key="2">
    <citation type="submission" date="2020-09" db="EMBL/GenBank/DDBJ databases">
        <authorList>
            <person name="Sun Q."/>
            <person name="Kim S."/>
        </authorList>
    </citation>
    <scope>NUCLEOTIDE SEQUENCE</scope>
    <source>
        <strain evidence="2">KCTC 23430</strain>
    </source>
</reference>
<dbReference type="AlphaFoldDB" id="A0A918XM07"/>
<evidence type="ECO:0000313" key="2">
    <source>
        <dbReference type="EMBL" id="GHD38910.1"/>
    </source>
</evidence>
<comment type="caution">
    <text evidence="2">The sequence shown here is derived from an EMBL/GenBank/DDBJ whole genome shotgun (WGS) entry which is preliminary data.</text>
</comment>
<organism evidence="2 3">
    <name type="scientific">Parahalioglobus pacificus</name>
    <dbReference type="NCBI Taxonomy" id="930806"/>
    <lineage>
        <taxon>Bacteria</taxon>
        <taxon>Pseudomonadati</taxon>
        <taxon>Pseudomonadota</taxon>
        <taxon>Gammaproteobacteria</taxon>
        <taxon>Cellvibrionales</taxon>
        <taxon>Halieaceae</taxon>
        <taxon>Parahalioglobus</taxon>
    </lineage>
</organism>
<feature type="region of interest" description="Disordered" evidence="1">
    <location>
        <begin position="1"/>
        <end position="26"/>
    </location>
</feature>
<proteinExistence type="predicted"/>
<reference evidence="2" key="1">
    <citation type="journal article" date="2014" name="Int. J. Syst. Evol. Microbiol.">
        <title>Complete genome sequence of Corynebacterium casei LMG S-19264T (=DSM 44701T), isolated from a smear-ripened cheese.</title>
        <authorList>
            <consortium name="US DOE Joint Genome Institute (JGI-PGF)"/>
            <person name="Walter F."/>
            <person name="Albersmeier A."/>
            <person name="Kalinowski J."/>
            <person name="Ruckert C."/>
        </authorList>
    </citation>
    <scope>NUCLEOTIDE SEQUENCE</scope>
    <source>
        <strain evidence="2">KCTC 23430</strain>
    </source>
</reference>
<evidence type="ECO:0000256" key="1">
    <source>
        <dbReference type="SAM" id="MobiDB-lite"/>
    </source>
</evidence>
<name>A0A918XM07_9GAMM</name>
<keyword evidence="3" id="KW-1185">Reference proteome</keyword>
<dbReference type="Proteomes" id="UP000644693">
    <property type="component" value="Unassembled WGS sequence"/>
</dbReference>
<gene>
    <name evidence="2" type="ORF">GCM10007053_29930</name>
</gene>
<sequence>MPGRCEQTAAAPEQSPSSTTIAPVSSEALEDTLGAWEPTVPDPNEFDEQPAVNWVDDSHAYMANQAQSLTEWMDEFFGDPEYNLEQAESLLRLELIDDWETEDGHDFKIRLRGKVQLPKISRRLNLVFSGEESDLDDEEDRRVDDEIGLQYEVREGSRSRLDLTMGISGSKPKPGIKYRNEGPIDDKHSYRFIERVQYSDKEKFFTITQGDLNRVIDDNNILRWSNRAIWGERTDGVEWRTRLSLRQRLDPEARRPIALNYFAAISGETEPSSYVKNYRLGVLWRRQVYRDYLFVELEPAYNYRRKEFEDNRRSVWSMVVRLEIALQRDLIRKR</sequence>
<evidence type="ECO:0000313" key="3">
    <source>
        <dbReference type="Proteomes" id="UP000644693"/>
    </source>
</evidence>
<accession>A0A918XM07</accession>
<feature type="compositionally biased region" description="Polar residues" evidence="1">
    <location>
        <begin position="14"/>
        <end position="23"/>
    </location>
</feature>
<dbReference type="EMBL" id="BMYM01000004">
    <property type="protein sequence ID" value="GHD38910.1"/>
    <property type="molecule type" value="Genomic_DNA"/>
</dbReference>
<protein>
    <submittedName>
        <fullName evidence="2">Uncharacterized protein</fullName>
    </submittedName>
</protein>